<name>A0A9W8N3W2_9PEZI</name>
<feature type="compositionally biased region" description="Basic and acidic residues" evidence="1">
    <location>
        <begin position="1"/>
        <end position="28"/>
    </location>
</feature>
<organism evidence="2 3">
    <name type="scientific">Xylaria arbuscula</name>
    <dbReference type="NCBI Taxonomy" id="114810"/>
    <lineage>
        <taxon>Eukaryota</taxon>
        <taxon>Fungi</taxon>
        <taxon>Dikarya</taxon>
        <taxon>Ascomycota</taxon>
        <taxon>Pezizomycotina</taxon>
        <taxon>Sordariomycetes</taxon>
        <taxon>Xylariomycetidae</taxon>
        <taxon>Xylariales</taxon>
        <taxon>Xylariaceae</taxon>
        <taxon>Xylaria</taxon>
    </lineage>
</organism>
<keyword evidence="3" id="KW-1185">Reference proteome</keyword>
<evidence type="ECO:0000313" key="3">
    <source>
        <dbReference type="Proteomes" id="UP001148614"/>
    </source>
</evidence>
<gene>
    <name evidence="2" type="ORF">NPX13_g10913</name>
</gene>
<dbReference type="Proteomes" id="UP001148614">
    <property type="component" value="Unassembled WGS sequence"/>
</dbReference>
<sequence>MLTSAEKQEFGAEHDGGDQGVETGEKSQADGADEGEEDGHAAEDLLGECRVGDQTALVTEQPVGDEGCVQEDGGEDRSHDEQRLQLGGAHIRDVGDGLAILLRRISSFVCVDDPVQEETEESGEPHKTRYYGKYLFEFLVSYVLCAATCRIVWPKSIEVMASPQSRQAVQSTYPVRDELHRDSAQQSRPCNSTGTSE</sequence>
<protein>
    <submittedName>
        <fullName evidence="2">Uncharacterized protein</fullName>
    </submittedName>
</protein>
<evidence type="ECO:0000256" key="1">
    <source>
        <dbReference type="SAM" id="MobiDB-lite"/>
    </source>
</evidence>
<dbReference type="EMBL" id="JANPWZ010003309">
    <property type="protein sequence ID" value="KAJ3553315.1"/>
    <property type="molecule type" value="Genomic_DNA"/>
</dbReference>
<feature type="compositionally biased region" description="Polar residues" evidence="1">
    <location>
        <begin position="163"/>
        <end position="173"/>
    </location>
</feature>
<accession>A0A9W8N3W2</accession>
<comment type="caution">
    <text evidence="2">The sequence shown here is derived from an EMBL/GenBank/DDBJ whole genome shotgun (WGS) entry which is preliminary data.</text>
</comment>
<dbReference type="AlphaFoldDB" id="A0A9W8N3W2"/>
<evidence type="ECO:0000313" key="2">
    <source>
        <dbReference type="EMBL" id="KAJ3553315.1"/>
    </source>
</evidence>
<feature type="region of interest" description="Disordered" evidence="1">
    <location>
        <begin position="1"/>
        <end position="79"/>
    </location>
</feature>
<feature type="region of interest" description="Disordered" evidence="1">
    <location>
        <begin position="163"/>
        <end position="197"/>
    </location>
</feature>
<feature type="compositionally biased region" description="Polar residues" evidence="1">
    <location>
        <begin position="184"/>
        <end position="197"/>
    </location>
</feature>
<proteinExistence type="predicted"/>
<reference evidence="2" key="1">
    <citation type="submission" date="2022-07" db="EMBL/GenBank/DDBJ databases">
        <title>Genome Sequence of Xylaria arbuscula.</title>
        <authorList>
            <person name="Buettner E."/>
        </authorList>
    </citation>
    <scope>NUCLEOTIDE SEQUENCE</scope>
    <source>
        <strain evidence="2">VT107</strain>
    </source>
</reference>